<dbReference type="InterPro" id="IPR027417">
    <property type="entry name" value="P-loop_NTPase"/>
</dbReference>
<feature type="domain" description="FtsK" evidence="7">
    <location>
        <begin position="600"/>
        <end position="791"/>
    </location>
</feature>
<evidence type="ECO:0000256" key="6">
    <source>
        <dbReference type="SAM" id="MobiDB-lite"/>
    </source>
</evidence>
<reference evidence="8 9" key="1">
    <citation type="journal article" date="2013" name="Genome Announc.">
        <title>Genome Sequence of the Extreme Obligate Alkaliphile Bacillus marmarensis Strain DSM 21297.</title>
        <authorList>
            <person name="Wernick D.G."/>
            <person name="Choi K.Y."/>
            <person name="Tat C.A."/>
            <person name="Lafontaine Rivera J.G."/>
            <person name="Liao J.C."/>
        </authorList>
    </citation>
    <scope>NUCLEOTIDE SEQUENCE [LARGE SCALE GENOMIC DNA]</scope>
    <source>
        <strain evidence="8 9">DSM 21297</strain>
    </source>
</reference>
<evidence type="ECO:0000256" key="1">
    <source>
        <dbReference type="ARBA" id="ARBA00006474"/>
    </source>
</evidence>
<feature type="region of interest" description="Disordered" evidence="6">
    <location>
        <begin position="369"/>
        <end position="393"/>
    </location>
</feature>
<dbReference type="Proteomes" id="UP000017170">
    <property type="component" value="Unassembled WGS sequence"/>
</dbReference>
<comment type="caution">
    <text evidence="8">The sequence shown here is derived from an EMBL/GenBank/DDBJ whole genome shotgun (WGS) entry which is preliminary data.</text>
</comment>
<name>U6SKX5_9BACI</name>
<feature type="compositionally biased region" description="Basic and acidic residues" evidence="6">
    <location>
        <begin position="83"/>
        <end position="145"/>
    </location>
</feature>
<dbReference type="InterPro" id="IPR002543">
    <property type="entry name" value="FtsK_dom"/>
</dbReference>
<feature type="binding site" evidence="5">
    <location>
        <begin position="617"/>
        <end position="624"/>
    </location>
    <ligand>
        <name>ATP</name>
        <dbReference type="ChEBI" id="CHEBI:30616"/>
    </ligand>
</feature>
<evidence type="ECO:0000313" key="9">
    <source>
        <dbReference type="Proteomes" id="UP000017170"/>
    </source>
</evidence>
<dbReference type="SUPFAM" id="SSF46785">
    <property type="entry name" value="Winged helix' DNA-binding domain"/>
    <property type="match status" value="1"/>
</dbReference>
<dbReference type="InterPro" id="IPR041027">
    <property type="entry name" value="FtsK_alpha"/>
</dbReference>
<dbReference type="PANTHER" id="PTHR22683">
    <property type="entry name" value="SPORULATION PROTEIN RELATED"/>
    <property type="match status" value="1"/>
</dbReference>
<evidence type="ECO:0000259" key="7">
    <source>
        <dbReference type="PROSITE" id="PS50901"/>
    </source>
</evidence>
<dbReference type="Pfam" id="PF17854">
    <property type="entry name" value="FtsK_alpha"/>
    <property type="match status" value="1"/>
</dbReference>
<dbReference type="RefSeq" id="WP_022628881.1">
    <property type="nucleotide sequence ID" value="NZ_ATAE01000037.1"/>
</dbReference>
<dbReference type="PANTHER" id="PTHR22683:SF42">
    <property type="entry name" value="DNA TRANSLOCASE SFTA"/>
    <property type="match status" value="1"/>
</dbReference>
<keyword evidence="9" id="KW-1185">Reference proteome</keyword>
<protein>
    <recommendedName>
        <fullName evidence="7">FtsK domain-containing protein</fullName>
    </recommendedName>
</protein>
<feature type="region of interest" description="Disordered" evidence="6">
    <location>
        <begin position="241"/>
        <end position="263"/>
    </location>
</feature>
<keyword evidence="2 5" id="KW-0547">Nucleotide-binding</keyword>
<dbReference type="GO" id="GO:0005524">
    <property type="term" value="F:ATP binding"/>
    <property type="evidence" value="ECO:0007669"/>
    <property type="project" value="UniProtKB-UniRule"/>
</dbReference>
<dbReference type="InterPro" id="IPR018541">
    <property type="entry name" value="Ftsk_gamma"/>
</dbReference>
<feature type="compositionally biased region" description="Polar residues" evidence="6">
    <location>
        <begin position="311"/>
        <end position="322"/>
    </location>
</feature>
<feature type="region of interest" description="Disordered" evidence="6">
    <location>
        <begin position="13"/>
        <end position="180"/>
    </location>
</feature>
<evidence type="ECO:0000256" key="4">
    <source>
        <dbReference type="ARBA" id="ARBA00023125"/>
    </source>
</evidence>
<dbReference type="SUPFAM" id="SSF52540">
    <property type="entry name" value="P-loop containing nucleoside triphosphate hydrolases"/>
    <property type="match status" value="1"/>
</dbReference>
<dbReference type="EMBL" id="ATAE01000037">
    <property type="protein sequence ID" value="ERN52344.1"/>
    <property type="molecule type" value="Genomic_DNA"/>
</dbReference>
<organism evidence="8 9">
    <name type="scientific">Alkalihalophilus marmarensis DSM 21297</name>
    <dbReference type="NCBI Taxonomy" id="1188261"/>
    <lineage>
        <taxon>Bacteria</taxon>
        <taxon>Bacillati</taxon>
        <taxon>Bacillota</taxon>
        <taxon>Bacilli</taxon>
        <taxon>Bacillales</taxon>
        <taxon>Bacillaceae</taxon>
        <taxon>Alkalihalophilus</taxon>
    </lineage>
</organism>
<feature type="compositionally biased region" description="Polar residues" evidence="6">
    <location>
        <begin position="147"/>
        <end position="164"/>
    </location>
</feature>
<evidence type="ECO:0000256" key="2">
    <source>
        <dbReference type="ARBA" id="ARBA00022741"/>
    </source>
</evidence>
<accession>U6SKX5</accession>
<dbReference type="Gene3D" id="1.10.10.10">
    <property type="entry name" value="Winged helix-like DNA-binding domain superfamily/Winged helix DNA-binding domain"/>
    <property type="match status" value="1"/>
</dbReference>
<dbReference type="Gene3D" id="3.40.50.300">
    <property type="entry name" value="P-loop containing nucleotide triphosphate hydrolases"/>
    <property type="match status" value="1"/>
</dbReference>
<dbReference type="InterPro" id="IPR036388">
    <property type="entry name" value="WH-like_DNA-bd_sf"/>
</dbReference>
<comment type="similarity">
    <text evidence="1">Belongs to the FtsK/SpoIIIE/SftA family.</text>
</comment>
<feature type="region of interest" description="Disordered" evidence="6">
    <location>
        <begin position="295"/>
        <end position="322"/>
    </location>
</feature>
<dbReference type="InterPro" id="IPR050206">
    <property type="entry name" value="FtsK/SpoIIIE/SftA"/>
</dbReference>
<gene>
    <name evidence="8" type="ORF">A33I_16315</name>
</gene>
<proteinExistence type="inferred from homology"/>
<dbReference type="Pfam" id="PF01580">
    <property type="entry name" value="FtsK_SpoIIIE"/>
    <property type="match status" value="1"/>
</dbReference>
<dbReference type="InterPro" id="IPR036390">
    <property type="entry name" value="WH_DNA-bd_sf"/>
</dbReference>
<evidence type="ECO:0000256" key="5">
    <source>
        <dbReference type="PROSITE-ProRule" id="PRU00289"/>
    </source>
</evidence>
<dbReference type="PROSITE" id="PS50901">
    <property type="entry name" value="FTSK"/>
    <property type="match status" value="1"/>
</dbReference>
<keyword evidence="3 5" id="KW-0067">ATP-binding</keyword>
<dbReference type="PATRIC" id="fig|1188261.3.peg.2765"/>
<evidence type="ECO:0000313" key="8">
    <source>
        <dbReference type="EMBL" id="ERN52344.1"/>
    </source>
</evidence>
<dbReference type="SMART" id="SM00843">
    <property type="entry name" value="Ftsk_gamma"/>
    <property type="match status" value="1"/>
</dbReference>
<dbReference type="CDD" id="cd01127">
    <property type="entry name" value="TrwB_TraG_TraD_VirD4"/>
    <property type="match status" value="1"/>
</dbReference>
<keyword evidence="4" id="KW-0238">DNA-binding</keyword>
<evidence type="ECO:0000256" key="3">
    <source>
        <dbReference type="ARBA" id="ARBA00022840"/>
    </source>
</evidence>
<dbReference type="GO" id="GO:0003677">
    <property type="term" value="F:DNA binding"/>
    <property type="evidence" value="ECO:0007669"/>
    <property type="project" value="UniProtKB-KW"/>
</dbReference>
<feature type="compositionally biased region" description="Polar residues" evidence="6">
    <location>
        <begin position="34"/>
        <end position="46"/>
    </location>
</feature>
<sequence>MDTLKQWIKKIQGALSGGEETDNTSIKSHKQTTGDHPSQATQNSKRSFGYIESGQRESEPRMVYQYPKPGKFRFPLIEDENQERERPERERPVSKTEHSPRKTFRQAEQEQPENKRTRRTERVSQERHQPPQIKVDKKIEEKAMERTQGNSQGNTQGYTPSFPQSKKEFKPTSIPSPVYGFKERKKNMLEDESLLSSLPGYGKVIEPKRPSVTMEKQLEVFLKAENLRNSQVAATVLDQIAEKSSESTTQDDSAAEESTILDSIPEKVDVHVRNDLLSIEDDDAETVNEAITQTVNEPVDEQIPEQIPEHNLQSDPSDVQKTATDFKEDLPHLEEKPVGSPFQETVEPASVIETIGEDKDDEAEAFKTETADEVISSSQVTEPVEQNEESYENAPNQIENIQTGESIQNSLDEEVVVEKKTEVKSDQAAAQSKPKESIPFNVMMLPQDKMPQKVQPQQVTVQSEYNHPSIQLLKYPQHQEEQDSEWLQEQAEILEETLLSFNVDAKVVNVTKGPSVTRYEIQPARGVKVNKVTSLTDDMKLALAAKDIRIEAPIPGKNTIGIEVPNKVSKPVFLREILRRDVFIKPESPLTVALGLDISGQPIVTDLRKMPHGLVAGATGSGKSVCINSVLISLLYKANPDEVKLLLIDPKMVELAPYNKLPHLVTPVITDAKQATAALKWVVGEMERRYELFSQQGVRDVTRYNELYSESKDKPALPYMIVVIDELADLMMVSPQDVEDSICRIAQKARACGIHLLLATQRPSVDVITGLIKANIPTRIAFSVSSQTDSRTILDMSGAERLLGRGDMLFHENGAPKPVRVQGTFVSDEEIEDVLAFVKKQREPEYLFAPEQLKKMQSSAEQDDDLLEEACYFVIQQGGASASSLQRRFRVGYNRAARLIDMMEDMGVISEAMGSKPRHILVDEIELEERLYPNR</sequence>
<dbReference type="AlphaFoldDB" id="U6SKX5"/>
<dbReference type="Pfam" id="PF09397">
    <property type="entry name" value="FtsK_gamma"/>
    <property type="match status" value="1"/>
</dbReference>
<dbReference type="Gene3D" id="3.30.980.40">
    <property type="match status" value="1"/>
</dbReference>